<proteinExistence type="predicted"/>
<dbReference type="AlphaFoldDB" id="A0AAD9PVF0"/>
<name>A0AAD9PVF0_ACRCE</name>
<organism evidence="1 2">
    <name type="scientific">Acropora cervicornis</name>
    <name type="common">Staghorn coral</name>
    <dbReference type="NCBI Taxonomy" id="6130"/>
    <lineage>
        <taxon>Eukaryota</taxon>
        <taxon>Metazoa</taxon>
        <taxon>Cnidaria</taxon>
        <taxon>Anthozoa</taxon>
        <taxon>Hexacorallia</taxon>
        <taxon>Scleractinia</taxon>
        <taxon>Astrocoeniina</taxon>
        <taxon>Acroporidae</taxon>
        <taxon>Acropora</taxon>
    </lineage>
</organism>
<evidence type="ECO:0000313" key="2">
    <source>
        <dbReference type="Proteomes" id="UP001249851"/>
    </source>
</evidence>
<keyword evidence="2" id="KW-1185">Reference proteome</keyword>
<dbReference type="Proteomes" id="UP001249851">
    <property type="component" value="Unassembled WGS sequence"/>
</dbReference>
<protein>
    <submittedName>
        <fullName evidence="1">Uncharacterized protein</fullName>
    </submittedName>
</protein>
<reference evidence="1" key="1">
    <citation type="journal article" date="2023" name="G3 (Bethesda)">
        <title>Whole genome assembly and annotation of the endangered Caribbean coral Acropora cervicornis.</title>
        <authorList>
            <person name="Selwyn J.D."/>
            <person name="Vollmer S.V."/>
        </authorList>
    </citation>
    <scope>NUCLEOTIDE SEQUENCE</scope>
    <source>
        <strain evidence="1">K2</strain>
    </source>
</reference>
<reference evidence="1" key="2">
    <citation type="journal article" date="2023" name="Science">
        <title>Genomic signatures of disease resistance in endangered staghorn corals.</title>
        <authorList>
            <person name="Vollmer S.V."/>
            <person name="Selwyn J.D."/>
            <person name="Despard B.A."/>
            <person name="Roesel C.L."/>
        </authorList>
    </citation>
    <scope>NUCLEOTIDE SEQUENCE</scope>
    <source>
        <strain evidence="1">K2</strain>
    </source>
</reference>
<comment type="caution">
    <text evidence="1">The sequence shown here is derived from an EMBL/GenBank/DDBJ whole genome shotgun (WGS) entry which is preliminary data.</text>
</comment>
<gene>
    <name evidence="1" type="ORF">P5673_029566</name>
</gene>
<accession>A0AAD9PVF0</accession>
<sequence>MNISWKDKITNIEAGLPSMEEMLIQMNLRWLRHVERMDHQRLPRQLLYSQLRQGKCNLGRPRLRFKDTAKKKPGEVGHRQEFLAAEGKGQSCVEESDQTYMKQPLNFDGLRMKQSSTWRELKSVSFALRCFAPNSHNSSVKLYTDNKGVAFITDSGSNKPHLNVIAKDIFCFTSAHDIDMLNQKADYYSKIIDFDNWCVSNAYFREIDSSDEVP</sequence>
<dbReference type="EMBL" id="JARQWQ010000119">
    <property type="protein sequence ID" value="KAK2549862.1"/>
    <property type="molecule type" value="Genomic_DNA"/>
</dbReference>
<evidence type="ECO:0000313" key="1">
    <source>
        <dbReference type="EMBL" id="KAK2549862.1"/>
    </source>
</evidence>